<evidence type="ECO:0000313" key="3">
    <source>
        <dbReference type="Proteomes" id="UP000257109"/>
    </source>
</evidence>
<protein>
    <recommendedName>
        <fullName evidence="1">Reverse transcriptase Ty1/copia-type domain-containing protein</fullName>
    </recommendedName>
</protein>
<name>A0A371E2S4_MUCPR</name>
<feature type="non-terminal residue" evidence="2">
    <location>
        <position position="1"/>
    </location>
</feature>
<gene>
    <name evidence="2" type="ORF">CR513_61551</name>
</gene>
<organism evidence="2 3">
    <name type="scientific">Mucuna pruriens</name>
    <name type="common">Velvet bean</name>
    <name type="synonym">Dolichos pruriens</name>
    <dbReference type="NCBI Taxonomy" id="157652"/>
    <lineage>
        <taxon>Eukaryota</taxon>
        <taxon>Viridiplantae</taxon>
        <taxon>Streptophyta</taxon>
        <taxon>Embryophyta</taxon>
        <taxon>Tracheophyta</taxon>
        <taxon>Spermatophyta</taxon>
        <taxon>Magnoliopsida</taxon>
        <taxon>eudicotyledons</taxon>
        <taxon>Gunneridae</taxon>
        <taxon>Pentapetalae</taxon>
        <taxon>rosids</taxon>
        <taxon>fabids</taxon>
        <taxon>Fabales</taxon>
        <taxon>Fabaceae</taxon>
        <taxon>Papilionoideae</taxon>
        <taxon>50 kb inversion clade</taxon>
        <taxon>NPAAA clade</taxon>
        <taxon>indigoferoid/millettioid clade</taxon>
        <taxon>Phaseoleae</taxon>
        <taxon>Mucuna</taxon>
    </lineage>
</organism>
<reference evidence="2" key="1">
    <citation type="submission" date="2018-05" db="EMBL/GenBank/DDBJ databases">
        <title>Draft genome of Mucuna pruriens seed.</title>
        <authorList>
            <person name="Nnadi N.E."/>
            <person name="Vos R."/>
            <person name="Hasami M.H."/>
            <person name="Devisetty U.K."/>
            <person name="Aguiy J.C."/>
        </authorList>
    </citation>
    <scope>NUCLEOTIDE SEQUENCE [LARGE SCALE GENOMIC DNA]</scope>
    <source>
        <strain evidence="2">JCA_2017</strain>
    </source>
</reference>
<comment type="caution">
    <text evidence="2">The sequence shown here is derived from an EMBL/GenBank/DDBJ whole genome shotgun (WGS) entry which is preliminary data.</text>
</comment>
<dbReference type="PANTHER" id="PTHR11439">
    <property type="entry name" value="GAG-POL-RELATED RETROTRANSPOSON"/>
    <property type="match status" value="1"/>
</dbReference>
<dbReference type="PANTHER" id="PTHR11439:SF483">
    <property type="entry name" value="PEPTIDE SYNTHASE GLIP-LIKE, PUTATIVE (AFU_ORTHOLOGUE AFUA_3G12920)-RELATED"/>
    <property type="match status" value="1"/>
</dbReference>
<sequence length="293" mass="33969">MEIVKKRNRQLSTKQGVAKGFLQRVGLDYKDVFVLVARIEMVRLVIAFAYYEGSLMFQLNVMSPFLNGPFKEEVYVMQAPSFAINDSEEKVYILKKLLVEIQSSIRGNAILEELKRFHMSNCNLATTQMKCEIKLTKDQDGNSMDNTLYKQIVDCLIYIFNSKPNIAYYVGLISKFMDNLKSSHQLATKGILRYLKETIDYGLLFPTASDNSEKKLIDCANSTGMVIWWTRRVVEELQVKMEYSIQLLVDNKSTINLTKNLVTYEKSKHIETQFYFLNDEVNKKKLEIDFFAN</sequence>
<dbReference type="Pfam" id="PF07727">
    <property type="entry name" value="RVT_2"/>
    <property type="match status" value="1"/>
</dbReference>
<dbReference type="OrthoDB" id="1740642at2759"/>
<evidence type="ECO:0000313" key="2">
    <source>
        <dbReference type="EMBL" id="RDX60313.1"/>
    </source>
</evidence>
<dbReference type="AlphaFoldDB" id="A0A371E2S4"/>
<feature type="domain" description="Reverse transcriptase Ty1/copia-type" evidence="1">
    <location>
        <begin position="16"/>
        <end position="101"/>
    </location>
</feature>
<evidence type="ECO:0000259" key="1">
    <source>
        <dbReference type="Pfam" id="PF07727"/>
    </source>
</evidence>
<keyword evidence="3" id="KW-1185">Reference proteome</keyword>
<dbReference type="Proteomes" id="UP000257109">
    <property type="component" value="Unassembled WGS sequence"/>
</dbReference>
<dbReference type="EMBL" id="QJKJ01016950">
    <property type="protein sequence ID" value="RDX60313.1"/>
    <property type="molecule type" value="Genomic_DNA"/>
</dbReference>
<accession>A0A371E2S4</accession>
<dbReference type="InterPro" id="IPR013103">
    <property type="entry name" value="RVT_2"/>
</dbReference>
<proteinExistence type="predicted"/>